<accession>A0A2T9YNB0</accession>
<gene>
    <name evidence="1" type="ORF">BB559_003150</name>
</gene>
<organism evidence="1 2">
    <name type="scientific">Furculomyces boomerangus</name>
    <dbReference type="NCBI Taxonomy" id="61424"/>
    <lineage>
        <taxon>Eukaryota</taxon>
        <taxon>Fungi</taxon>
        <taxon>Fungi incertae sedis</taxon>
        <taxon>Zoopagomycota</taxon>
        <taxon>Kickxellomycotina</taxon>
        <taxon>Harpellomycetes</taxon>
        <taxon>Harpellales</taxon>
        <taxon>Harpellaceae</taxon>
        <taxon>Furculomyces</taxon>
    </lineage>
</organism>
<name>A0A2T9YNB0_9FUNG</name>
<dbReference type="Proteomes" id="UP000245699">
    <property type="component" value="Unassembled WGS sequence"/>
</dbReference>
<proteinExistence type="predicted"/>
<protein>
    <submittedName>
        <fullName evidence="1">Uncharacterized protein</fullName>
    </submittedName>
</protein>
<keyword evidence="2" id="KW-1185">Reference proteome</keyword>
<dbReference type="EMBL" id="MBFT01000293">
    <property type="protein sequence ID" value="PVU93845.1"/>
    <property type="molecule type" value="Genomic_DNA"/>
</dbReference>
<comment type="caution">
    <text evidence="1">The sequence shown here is derived from an EMBL/GenBank/DDBJ whole genome shotgun (WGS) entry which is preliminary data.</text>
</comment>
<reference evidence="1 2" key="1">
    <citation type="journal article" date="2018" name="MBio">
        <title>Comparative Genomics Reveals the Core Gene Toolbox for the Fungus-Insect Symbiosis.</title>
        <authorList>
            <person name="Wang Y."/>
            <person name="Stata M."/>
            <person name="Wang W."/>
            <person name="Stajich J.E."/>
            <person name="White M.M."/>
            <person name="Moncalvo J.M."/>
        </authorList>
    </citation>
    <scope>NUCLEOTIDE SEQUENCE [LARGE SCALE GENOMIC DNA]</scope>
    <source>
        <strain evidence="1 2">AUS-77-4</strain>
    </source>
</reference>
<evidence type="ECO:0000313" key="2">
    <source>
        <dbReference type="Proteomes" id="UP000245699"/>
    </source>
</evidence>
<evidence type="ECO:0000313" key="1">
    <source>
        <dbReference type="EMBL" id="PVU93845.1"/>
    </source>
</evidence>
<sequence>MDKIKPIKDPPQLVNKKRAGSMDLSSFGACEKAYSRPAIEAKIPEMVIPTYAGICHQIEILLNEARLTSGPINSAFGYVWKDEIIKNWDCSNQEKTIDNIKLTCLKPA</sequence>
<dbReference type="AlphaFoldDB" id="A0A2T9YNB0"/>